<reference evidence="1" key="1">
    <citation type="submission" date="2017-02" db="UniProtKB">
        <authorList>
            <consortium name="WormBaseParasite"/>
        </authorList>
    </citation>
    <scope>IDENTIFICATION</scope>
</reference>
<dbReference type="AlphaFoldDB" id="A0A0N4XBT6"/>
<sequence>LGEKEVLAAPASGLKFSYSALEPTDRSIFRIETTSGFIDLRSYAPPPNPFCYQPPRSLTLVERLKIYDEHGVEIE</sequence>
<dbReference type="WBParaSite" id="HPLM_0002183101-mRNA-1">
    <property type="protein sequence ID" value="HPLM_0002183101-mRNA-1"/>
    <property type="gene ID" value="HPLM_0002183101"/>
</dbReference>
<organism evidence="1">
    <name type="scientific">Haemonchus placei</name>
    <name type="common">Barber's pole worm</name>
    <dbReference type="NCBI Taxonomy" id="6290"/>
    <lineage>
        <taxon>Eukaryota</taxon>
        <taxon>Metazoa</taxon>
        <taxon>Ecdysozoa</taxon>
        <taxon>Nematoda</taxon>
        <taxon>Chromadorea</taxon>
        <taxon>Rhabditida</taxon>
        <taxon>Rhabditina</taxon>
        <taxon>Rhabditomorpha</taxon>
        <taxon>Strongyloidea</taxon>
        <taxon>Trichostrongylidae</taxon>
        <taxon>Haemonchus</taxon>
    </lineage>
</organism>
<protein>
    <submittedName>
        <fullName evidence="1">S9 family peptidase</fullName>
    </submittedName>
</protein>
<evidence type="ECO:0000313" key="1">
    <source>
        <dbReference type="WBParaSite" id="HPLM_0002183101-mRNA-1"/>
    </source>
</evidence>
<accession>A0A0N4XBT6</accession>
<proteinExistence type="predicted"/>
<name>A0A0N4XBT6_HAEPC</name>